<keyword evidence="2 5" id="KW-0227">DNA damage</keyword>
<keyword evidence="6" id="KW-0326">Glycosidase</keyword>
<protein>
    <recommendedName>
        <fullName evidence="5">Putative 3-methyladenine DNA glycosylase</fullName>
        <ecNumber evidence="5">3.2.2.-</ecNumber>
    </recommendedName>
</protein>
<dbReference type="InterPro" id="IPR011034">
    <property type="entry name" value="Formyl_transferase-like_C_sf"/>
</dbReference>
<evidence type="ECO:0000256" key="5">
    <source>
        <dbReference type="HAMAP-Rule" id="MF_00527"/>
    </source>
</evidence>
<dbReference type="PANTHER" id="PTHR10429">
    <property type="entry name" value="DNA-3-METHYLADENINE GLYCOSYLASE"/>
    <property type="match status" value="1"/>
</dbReference>
<dbReference type="PATRIC" id="fig|1121362.3.peg.179"/>
<organism evidence="6 7">
    <name type="scientific">Corynebacterium halotolerans YIM 70093 = DSM 44683</name>
    <dbReference type="NCBI Taxonomy" id="1121362"/>
    <lineage>
        <taxon>Bacteria</taxon>
        <taxon>Bacillati</taxon>
        <taxon>Actinomycetota</taxon>
        <taxon>Actinomycetes</taxon>
        <taxon>Mycobacteriales</taxon>
        <taxon>Corynebacteriaceae</taxon>
        <taxon>Corynebacterium</taxon>
    </lineage>
</organism>
<accession>M1NIG0</accession>
<evidence type="ECO:0000313" key="6">
    <source>
        <dbReference type="EMBL" id="AGF71203.1"/>
    </source>
</evidence>
<dbReference type="SUPFAM" id="SSF50486">
    <property type="entry name" value="FMT C-terminal domain-like"/>
    <property type="match status" value="1"/>
</dbReference>
<keyword evidence="3 5" id="KW-0378">Hydrolase</keyword>
<proteinExistence type="inferred from homology"/>
<dbReference type="InterPro" id="IPR036995">
    <property type="entry name" value="MPG_sf"/>
</dbReference>
<dbReference type="GO" id="GO:0006284">
    <property type="term" value="P:base-excision repair"/>
    <property type="evidence" value="ECO:0007669"/>
    <property type="project" value="InterPro"/>
</dbReference>
<dbReference type="KEGG" id="chn:A605_00935"/>
<dbReference type="Proteomes" id="UP000011723">
    <property type="component" value="Chromosome"/>
</dbReference>
<evidence type="ECO:0000313" key="7">
    <source>
        <dbReference type="Proteomes" id="UP000011723"/>
    </source>
</evidence>
<dbReference type="Pfam" id="PF02245">
    <property type="entry name" value="Pur_DNA_glyco"/>
    <property type="match status" value="1"/>
</dbReference>
<dbReference type="eggNOG" id="COG2094">
    <property type="taxonomic scope" value="Bacteria"/>
</dbReference>
<dbReference type="CDD" id="cd00540">
    <property type="entry name" value="AAG"/>
    <property type="match status" value="1"/>
</dbReference>
<dbReference type="PANTHER" id="PTHR10429:SF0">
    <property type="entry name" value="DNA-3-METHYLADENINE GLYCOSYLASE"/>
    <property type="match status" value="1"/>
</dbReference>
<dbReference type="GO" id="GO:0003677">
    <property type="term" value="F:DNA binding"/>
    <property type="evidence" value="ECO:0007669"/>
    <property type="project" value="InterPro"/>
</dbReference>
<keyword evidence="7" id="KW-1185">Reference proteome</keyword>
<dbReference type="AlphaFoldDB" id="M1NIG0"/>
<comment type="similarity">
    <text evidence="1 5">Belongs to the DNA glycosylase MPG family.</text>
</comment>
<dbReference type="NCBIfam" id="NF002003">
    <property type="entry name" value="PRK00802.1-3"/>
    <property type="match status" value="1"/>
</dbReference>
<evidence type="ECO:0000256" key="4">
    <source>
        <dbReference type="ARBA" id="ARBA00023204"/>
    </source>
</evidence>
<evidence type="ECO:0000256" key="3">
    <source>
        <dbReference type="ARBA" id="ARBA00022801"/>
    </source>
</evidence>
<dbReference type="EMBL" id="CP003697">
    <property type="protein sequence ID" value="AGF71203.1"/>
    <property type="molecule type" value="Genomic_DNA"/>
</dbReference>
<dbReference type="Gene3D" id="3.10.300.10">
    <property type="entry name" value="Methylpurine-DNA glycosylase (MPG)"/>
    <property type="match status" value="1"/>
</dbReference>
<dbReference type="OrthoDB" id="9794313at2"/>
<name>M1NIG0_9CORY</name>
<dbReference type="STRING" id="1121362.A605_00935"/>
<evidence type="ECO:0000256" key="2">
    <source>
        <dbReference type="ARBA" id="ARBA00022763"/>
    </source>
</evidence>
<keyword evidence="4 5" id="KW-0234">DNA repair</keyword>
<evidence type="ECO:0000256" key="1">
    <source>
        <dbReference type="ARBA" id="ARBA00009232"/>
    </source>
</evidence>
<dbReference type="HAMAP" id="MF_00527">
    <property type="entry name" value="3MGH"/>
    <property type="match status" value="1"/>
</dbReference>
<dbReference type="NCBIfam" id="TIGR00567">
    <property type="entry name" value="3mg"/>
    <property type="match status" value="1"/>
</dbReference>
<gene>
    <name evidence="6" type="ORF">A605_00935</name>
</gene>
<dbReference type="EC" id="3.2.2.-" evidence="5"/>
<dbReference type="RefSeq" id="WP_015399627.1">
    <property type="nucleotide sequence ID" value="NC_020302.1"/>
</dbReference>
<reference evidence="6 7" key="1">
    <citation type="journal article" date="2012" name="Stand. Genomic Sci.">
        <title>Genome sequence of the halotolerant bacterium Corynebacterium halotolerans type strain YIM 70093(T) (= DSM 44683(T)).</title>
        <authorList>
            <person name="Ruckert C."/>
            <person name="Albersmeier A."/>
            <person name="Al-Dilaimi A."/>
            <person name="Niehaus K."/>
            <person name="Szczepanowski R."/>
            <person name="Kalinowski J."/>
        </authorList>
    </citation>
    <scope>NUCLEOTIDE SEQUENCE [LARGE SCALE GENOMIC DNA]</scope>
    <source>
        <strain evidence="6">YIM 70093</strain>
    </source>
</reference>
<dbReference type="HOGENOM" id="CLU_060471_3_0_11"/>
<dbReference type="InterPro" id="IPR003180">
    <property type="entry name" value="MPG"/>
</dbReference>
<sequence>MIDFSATADLVAPQLLGCTLTHAGVTVRLTEVEAYLGSDDPAAHTYRGRTERNAAMFGPPGRMYVYLSYGIHKAGNIVCAPEGMGQGCLLRAGEVVDGLEIAYRRRGDVPFERLAQGPGNLGQALDLQLPDNGSPVTGPDFVLTPREKTPDWVTGPRVGISKNMDAPLRFWIPGEKTVSARRGRPKQRKPKA</sequence>
<dbReference type="GO" id="GO:0003905">
    <property type="term" value="F:alkylbase DNA N-glycosylase activity"/>
    <property type="evidence" value="ECO:0007669"/>
    <property type="project" value="InterPro"/>
</dbReference>